<proteinExistence type="inferred from homology"/>
<feature type="transmembrane region" description="Helical" evidence="9">
    <location>
        <begin position="80"/>
        <end position="103"/>
    </location>
</feature>
<feature type="transmembrane region" description="Helical" evidence="9">
    <location>
        <begin position="6"/>
        <end position="28"/>
    </location>
</feature>
<feature type="transmembrane region" description="Helical" evidence="9">
    <location>
        <begin position="318"/>
        <end position="337"/>
    </location>
</feature>
<dbReference type="EC" id="7.1.3.1" evidence="9"/>
<feature type="transmembrane region" description="Helical" evidence="9">
    <location>
        <begin position="583"/>
        <end position="601"/>
    </location>
</feature>
<feature type="transmembrane region" description="Helical" evidence="9">
    <location>
        <begin position="155"/>
        <end position="173"/>
    </location>
</feature>
<feature type="transmembrane region" description="Helical" evidence="9">
    <location>
        <begin position="471"/>
        <end position="491"/>
    </location>
</feature>
<evidence type="ECO:0000256" key="8">
    <source>
        <dbReference type="ARBA" id="ARBA00023136"/>
    </source>
</evidence>
<feature type="transmembrane region" description="Helical" evidence="9">
    <location>
        <begin position="56"/>
        <end position="74"/>
    </location>
</feature>
<dbReference type="Pfam" id="PF03030">
    <property type="entry name" value="H_PPase"/>
    <property type="match status" value="1"/>
</dbReference>
<comment type="caution">
    <text evidence="10">The sequence shown here is derived from an EMBL/GenBank/DDBJ whole genome shotgun (WGS) entry which is preliminary data.</text>
</comment>
<keyword evidence="5 9" id="KW-1278">Translocase</keyword>
<keyword evidence="2 9" id="KW-0813">Transport</keyword>
<dbReference type="GO" id="GO:0012505">
    <property type="term" value="C:endomembrane system"/>
    <property type="evidence" value="ECO:0007669"/>
    <property type="project" value="UniProtKB-SubCell"/>
</dbReference>
<sequence length="691" mass="71661">MVYVTEIVALVGGLLGLIYAGLLVRSVLSQSPGNQKMKELADFIRVGANAFLRREYTAIIPIAVVLTVIIGVLIQPRPIVALGFVVGGLLSALAGYISMGVTVRSSSRVAEAAKSGLGNALAVAFRGGSVLGMTVPSLALIGLGVFYHFFPQPTALVGFGFGASLIALFIRVGGGIYTKAADLGADIVGKLEEGIPEDDPRNPGVIADNVGDNVGDCAGMGADVYESYIVTALAAVLLGTFVFLGGASALLNQPRLVPYPLTIGGIGVVASIIGGLYVRRSSKGEPMSILSGALYIAAIVAVILDAAFTLYTFRAHPLLGYALTGAVILGVAVVVIIEKITDYFTSYTYKPVKEVAEASQTGPAINFLSGFALGLRSAAPTALLLVVAIIASFIAGTYASGGNYYFGVYTTAITTMSMLSLTGIILSIDAFGPITDNANGIVEMTGVEGVREVTDKLDAVGNTTKATTKGFAIGSAALAAFSLFIAFQGEVQRYYLAKGLNPPVFNLTSPYLLIGLLIGGLLPFYYSSFLIGAVSKAGYQMVNEIRRQFREIPGLIEGKAKPDYYRCVDISTRAALRELVKPALLSILTPIAVGVILGPIALGGVLIGSVVSGVFLALLMANAGAAWDNAKKYIEAGNFGGKGTPTHAAAVSGDTVGDPFKDTAGPSINSLIKVLNTISIVFVAIFVLLHL</sequence>
<comment type="subcellular location">
    <subcellularLocation>
        <location evidence="9">Cell membrane</location>
        <topology evidence="9">Multi-pass membrane protein</topology>
    </subcellularLocation>
    <subcellularLocation>
        <location evidence="1">Endomembrane system</location>
        <topology evidence="1">Multi-pass membrane protein</topology>
    </subcellularLocation>
</comment>
<evidence type="ECO:0000256" key="3">
    <source>
        <dbReference type="ARBA" id="ARBA00022692"/>
    </source>
</evidence>
<dbReference type="HAMAP" id="MF_01129">
    <property type="entry name" value="PPase_energized_pump"/>
    <property type="match status" value="1"/>
</dbReference>
<feature type="transmembrane region" description="Helical" evidence="9">
    <location>
        <begin position="257"/>
        <end position="278"/>
    </location>
</feature>
<evidence type="ECO:0000256" key="6">
    <source>
        <dbReference type="ARBA" id="ARBA00022989"/>
    </source>
</evidence>
<feature type="transmembrane region" description="Helical" evidence="9">
    <location>
        <begin position="228"/>
        <end position="251"/>
    </location>
</feature>
<feature type="transmembrane region" description="Helical" evidence="9">
    <location>
        <begin position="607"/>
        <end position="627"/>
    </location>
</feature>
<dbReference type="NCBIfam" id="NF001953">
    <property type="entry name" value="PRK00733.2-1"/>
    <property type="match status" value="1"/>
</dbReference>
<gene>
    <name evidence="9 10" type="primary">hppA</name>
    <name evidence="10" type="ORF">B9Q03_01090</name>
</gene>
<feature type="transmembrane region" description="Helical" evidence="9">
    <location>
        <begin position="511"/>
        <end position="534"/>
    </location>
</feature>
<keyword evidence="9" id="KW-1003">Cell membrane</keyword>
<comment type="cofactor">
    <cofactor evidence="9">
        <name>Mg(2+)</name>
        <dbReference type="ChEBI" id="CHEBI:18420"/>
    </cofactor>
</comment>
<dbReference type="PIRSF" id="PIRSF001265">
    <property type="entry name" value="H+-PPase"/>
    <property type="match status" value="1"/>
</dbReference>
<dbReference type="NCBIfam" id="NF001960">
    <property type="entry name" value="PRK00733.3-5"/>
    <property type="match status" value="1"/>
</dbReference>
<evidence type="ECO:0000256" key="9">
    <source>
        <dbReference type="HAMAP-Rule" id="MF_01129"/>
    </source>
</evidence>
<evidence type="ECO:0000256" key="5">
    <source>
        <dbReference type="ARBA" id="ARBA00022967"/>
    </source>
</evidence>
<feature type="transmembrane region" description="Helical" evidence="9">
    <location>
        <begin position="123"/>
        <end position="149"/>
    </location>
</feature>
<comment type="caution">
    <text evidence="9">Lacks conserved residue(s) required for the propagation of feature annotation.</text>
</comment>
<keyword evidence="8 9" id="KW-0472">Membrane</keyword>
<dbReference type="GO" id="GO:0005886">
    <property type="term" value="C:plasma membrane"/>
    <property type="evidence" value="ECO:0007669"/>
    <property type="project" value="UniProtKB-SubCell"/>
</dbReference>
<keyword evidence="7 9" id="KW-0406">Ion transport</keyword>
<dbReference type="Proteomes" id="UP000240322">
    <property type="component" value="Unassembled WGS sequence"/>
</dbReference>
<keyword evidence="9" id="KW-0375">Hydrogen ion transport</keyword>
<feature type="transmembrane region" description="Helical" evidence="9">
    <location>
        <begin position="671"/>
        <end position="689"/>
    </location>
</feature>
<protein>
    <recommendedName>
        <fullName evidence="9">K(+)-insensitive pyrophosphate-energized proton pump</fullName>
        <ecNumber evidence="9">7.1.3.1</ecNumber>
    </recommendedName>
    <alternativeName>
        <fullName evidence="9">Membrane-bound proton-translocating pyrophosphatase</fullName>
    </alternativeName>
    <alternativeName>
        <fullName evidence="9">Pyrophosphate-energized inorganic pyrophosphatase</fullName>
        <shortName evidence="9">H(+)-PPase</shortName>
    </alternativeName>
</protein>
<feature type="site" description="Determinant of potassium independence" evidence="9">
    <location>
        <position position="465"/>
    </location>
</feature>
<comment type="function">
    <text evidence="9">Proton pump that utilizes the energy of pyrophosphate hydrolysis as the driving force for proton movement across the membrane. Generates a proton motive force.</text>
</comment>
<accession>A0A2R6B1C7</accession>
<dbReference type="GO" id="GO:0009678">
    <property type="term" value="F:diphosphate hydrolysis-driven proton transmembrane transporter activity"/>
    <property type="evidence" value="ECO:0007669"/>
    <property type="project" value="UniProtKB-UniRule"/>
</dbReference>
<reference evidence="10 11" key="1">
    <citation type="submission" date="2017-04" db="EMBL/GenBank/DDBJ databases">
        <title>Novel microbial lineages endemic to geothermal iron-oxide mats fill important gaps in the evolutionary history of Archaea.</title>
        <authorList>
            <person name="Jay Z.J."/>
            <person name="Beam J.P."/>
            <person name="Dlakic M."/>
            <person name="Rusch D.B."/>
            <person name="Kozubal M.A."/>
            <person name="Inskeep W.P."/>
        </authorList>
    </citation>
    <scope>NUCLEOTIDE SEQUENCE [LARGE SCALE GENOMIC DNA]</scope>
    <source>
        <strain evidence="10">OSP_D</strain>
    </source>
</reference>
<feature type="transmembrane region" description="Helical" evidence="9">
    <location>
        <begin position="290"/>
        <end position="312"/>
    </location>
</feature>
<keyword evidence="6 9" id="KW-1133">Transmembrane helix</keyword>
<name>A0A2R6B1C7_9ARCH</name>
<evidence type="ECO:0000313" key="10">
    <source>
        <dbReference type="EMBL" id="PSN92434.1"/>
    </source>
</evidence>
<dbReference type="AlphaFoldDB" id="A0A2R6B1C7"/>
<dbReference type="InterPro" id="IPR004131">
    <property type="entry name" value="PPase-energised_H-pump"/>
</dbReference>
<comment type="subunit">
    <text evidence="9">Homodimer.</text>
</comment>
<feature type="transmembrane region" description="Helical" evidence="9">
    <location>
        <begin position="378"/>
        <end position="398"/>
    </location>
</feature>
<comment type="similarity">
    <text evidence="9">Belongs to the H(+)-translocating pyrophosphatase (TC 3.A.10) family. K(+)-insensitive subfamily.</text>
</comment>
<feature type="transmembrane region" description="Helical" evidence="9">
    <location>
        <begin position="404"/>
        <end position="426"/>
    </location>
</feature>
<dbReference type="GO" id="GO:0004427">
    <property type="term" value="F:inorganic diphosphate phosphatase activity"/>
    <property type="evidence" value="ECO:0007669"/>
    <property type="project" value="UniProtKB-UniRule"/>
</dbReference>
<evidence type="ECO:0000256" key="7">
    <source>
        <dbReference type="ARBA" id="ARBA00023065"/>
    </source>
</evidence>
<comment type="catalytic activity">
    <reaction evidence="9">
        <text>diphosphate + H2O + H(+)(in) = 2 phosphate + 2 H(+)(out)</text>
        <dbReference type="Rhea" id="RHEA:13973"/>
        <dbReference type="ChEBI" id="CHEBI:15377"/>
        <dbReference type="ChEBI" id="CHEBI:15378"/>
        <dbReference type="ChEBI" id="CHEBI:33019"/>
        <dbReference type="ChEBI" id="CHEBI:43474"/>
        <dbReference type="EC" id="7.1.3.1"/>
    </reaction>
</comment>
<dbReference type="PANTHER" id="PTHR31998">
    <property type="entry name" value="K(+)-INSENSITIVE PYROPHOSPHATE-ENERGIZED PROTON PUMP"/>
    <property type="match status" value="1"/>
</dbReference>
<dbReference type="EMBL" id="NEXE01000004">
    <property type="protein sequence ID" value="PSN92434.1"/>
    <property type="molecule type" value="Genomic_DNA"/>
</dbReference>
<keyword evidence="4 9" id="KW-0460">Magnesium</keyword>
<evidence type="ECO:0000256" key="1">
    <source>
        <dbReference type="ARBA" id="ARBA00004127"/>
    </source>
</evidence>
<evidence type="ECO:0000256" key="2">
    <source>
        <dbReference type="ARBA" id="ARBA00022448"/>
    </source>
</evidence>
<evidence type="ECO:0000313" key="11">
    <source>
        <dbReference type="Proteomes" id="UP000240322"/>
    </source>
</evidence>
<evidence type="ECO:0000256" key="4">
    <source>
        <dbReference type="ARBA" id="ARBA00022842"/>
    </source>
</evidence>
<keyword evidence="3 9" id="KW-0812">Transmembrane</keyword>
<dbReference type="NCBIfam" id="TIGR01104">
    <property type="entry name" value="V_PPase"/>
    <property type="match status" value="1"/>
</dbReference>
<dbReference type="GO" id="GO:0000287">
    <property type="term" value="F:magnesium ion binding"/>
    <property type="evidence" value="ECO:0007669"/>
    <property type="project" value="UniProtKB-UniRule"/>
</dbReference>
<organism evidence="10 11">
    <name type="scientific">Candidatus Marsarchaeota G2 archaeon OSP_D</name>
    <dbReference type="NCBI Taxonomy" id="1978157"/>
    <lineage>
        <taxon>Archaea</taxon>
        <taxon>Candidatus Marsarchaeota</taxon>
        <taxon>Candidatus Marsarchaeota group 2</taxon>
    </lineage>
</organism>